<organism evidence="1 2">
    <name type="scientific">Phytophthora sojae (strain P6497)</name>
    <name type="common">Soybean stem and root rot agent</name>
    <name type="synonym">Phytophthora megasperma f. sp. glycines</name>
    <dbReference type="NCBI Taxonomy" id="1094619"/>
    <lineage>
        <taxon>Eukaryota</taxon>
        <taxon>Sar</taxon>
        <taxon>Stramenopiles</taxon>
        <taxon>Oomycota</taxon>
        <taxon>Peronosporomycetes</taxon>
        <taxon>Peronosporales</taxon>
        <taxon>Peronosporaceae</taxon>
        <taxon>Phytophthora</taxon>
    </lineage>
</organism>
<name>G5A5E5_PHYSP</name>
<protein>
    <recommendedName>
        <fullName evidence="3">DDE-1 domain-containing protein</fullName>
    </recommendedName>
</protein>
<sequence>MLIFKNPNSSHPIQGLPDSVDGVCYRSTPSAFINNVTMEEWLHDVRCWGPGGPFAGERILWMEIASGHSSPEPADRFPIQRIKAHWRSICEARNMQAIRHGDWATKSGALSNPGKQFFLETAAECIRQLSRKLRELLAAHPADFEKGYREVDVAGLECTSNST</sequence>
<dbReference type="EMBL" id="JH159160">
    <property type="protein sequence ID" value="EGZ09329.1"/>
    <property type="molecule type" value="Genomic_DNA"/>
</dbReference>
<dbReference type="Proteomes" id="UP000002640">
    <property type="component" value="Unassembled WGS sequence"/>
</dbReference>
<evidence type="ECO:0008006" key="3">
    <source>
        <dbReference type="Google" id="ProtNLM"/>
    </source>
</evidence>
<reference evidence="1 2" key="1">
    <citation type="journal article" date="2006" name="Science">
        <title>Phytophthora genome sequences uncover evolutionary origins and mechanisms of pathogenesis.</title>
        <authorList>
            <person name="Tyler B.M."/>
            <person name="Tripathy S."/>
            <person name="Zhang X."/>
            <person name="Dehal P."/>
            <person name="Jiang R.H."/>
            <person name="Aerts A."/>
            <person name="Arredondo F.D."/>
            <person name="Baxter L."/>
            <person name="Bensasson D."/>
            <person name="Beynon J.L."/>
            <person name="Chapman J."/>
            <person name="Damasceno C.M."/>
            <person name="Dorrance A.E."/>
            <person name="Dou D."/>
            <person name="Dickerman A.W."/>
            <person name="Dubchak I.L."/>
            <person name="Garbelotto M."/>
            <person name="Gijzen M."/>
            <person name="Gordon S.G."/>
            <person name="Govers F."/>
            <person name="Grunwald N.J."/>
            <person name="Huang W."/>
            <person name="Ivors K.L."/>
            <person name="Jones R.W."/>
            <person name="Kamoun S."/>
            <person name="Krampis K."/>
            <person name="Lamour K.H."/>
            <person name="Lee M.K."/>
            <person name="McDonald W.H."/>
            <person name="Medina M."/>
            <person name="Meijer H.J."/>
            <person name="Nordberg E.K."/>
            <person name="Maclean D.J."/>
            <person name="Ospina-Giraldo M.D."/>
            <person name="Morris P.F."/>
            <person name="Phuntumart V."/>
            <person name="Putnam N.H."/>
            <person name="Rash S."/>
            <person name="Rose J.K."/>
            <person name="Sakihama Y."/>
            <person name="Salamov A.A."/>
            <person name="Savidor A."/>
            <person name="Scheuring C.F."/>
            <person name="Smith B.M."/>
            <person name="Sobral B.W."/>
            <person name="Terry A."/>
            <person name="Torto-Alalibo T.A."/>
            <person name="Win J."/>
            <person name="Xu Z."/>
            <person name="Zhang H."/>
            <person name="Grigoriev I.V."/>
            <person name="Rokhsar D.S."/>
            <person name="Boore J.L."/>
        </authorList>
    </citation>
    <scope>NUCLEOTIDE SEQUENCE [LARGE SCALE GENOMIC DNA]</scope>
    <source>
        <strain evidence="1 2">P6497</strain>
    </source>
</reference>
<dbReference type="InParanoid" id="G5A5E5"/>
<evidence type="ECO:0000313" key="2">
    <source>
        <dbReference type="Proteomes" id="UP000002640"/>
    </source>
</evidence>
<dbReference type="GeneID" id="20644275"/>
<gene>
    <name evidence="1" type="ORF">PHYSODRAFT_318959</name>
</gene>
<dbReference type="KEGG" id="psoj:PHYSODRAFT_318959"/>
<accession>G5A5E5</accession>
<keyword evidence="2" id="KW-1185">Reference proteome</keyword>
<dbReference type="RefSeq" id="XP_009535962.1">
    <property type="nucleotide sequence ID" value="XM_009537667.1"/>
</dbReference>
<dbReference type="AlphaFoldDB" id="G5A5E5"/>
<proteinExistence type="predicted"/>
<evidence type="ECO:0000313" key="1">
    <source>
        <dbReference type="EMBL" id="EGZ09329.1"/>
    </source>
</evidence>